<dbReference type="AlphaFoldDB" id="A0A1X1DAB4"/>
<dbReference type="GO" id="GO:0006351">
    <property type="term" value="P:DNA-templated transcription"/>
    <property type="evidence" value="ECO:0007669"/>
    <property type="project" value="TreeGrafter"/>
</dbReference>
<dbReference type="FunFam" id="1.10.10.10:FF:000001">
    <property type="entry name" value="LysR family transcriptional regulator"/>
    <property type="match status" value="1"/>
</dbReference>
<dbReference type="GO" id="GO:0043565">
    <property type="term" value="F:sequence-specific DNA binding"/>
    <property type="evidence" value="ECO:0007669"/>
    <property type="project" value="TreeGrafter"/>
</dbReference>
<dbReference type="InterPro" id="IPR000847">
    <property type="entry name" value="LysR_HTH_N"/>
</dbReference>
<dbReference type="InterPro" id="IPR058163">
    <property type="entry name" value="LysR-type_TF_proteobact-type"/>
</dbReference>
<reference evidence="6 7" key="1">
    <citation type="submission" date="2018-01" db="EMBL/GenBank/DDBJ databases">
        <title>Complete and assembled Genome of Pantoea gaviniae DSM22758T.</title>
        <authorList>
            <person name="Stevens M.J.A."/>
            <person name="Zurfluh K."/>
            <person name="Stephan R."/>
        </authorList>
    </citation>
    <scope>NUCLEOTIDE SEQUENCE [LARGE SCALE GENOMIC DNA]</scope>
    <source>
        <strain evidence="6 7">DSM 22758</strain>
    </source>
</reference>
<feature type="domain" description="HTH lysR-type" evidence="5">
    <location>
        <begin position="10"/>
        <end position="67"/>
    </location>
</feature>
<evidence type="ECO:0000256" key="1">
    <source>
        <dbReference type="ARBA" id="ARBA00009437"/>
    </source>
</evidence>
<accession>A0A1X1DAB4</accession>
<sequence>MKELNAIGTDRITLLHTFVRIVESGSLSAAAQQMQTSQPTVSRRLRTLEQLLGARLIQRTTHSMKLTDDGERCYQHARRLTEQWLLLEDELHAVSDEPVGVLRVRAPHAFGQDQLIAPLGDYLRRYPHTRIEWTLNDPTPDFIAEGIDCAIHVGEVTDPSVVAILLAEVPRIVVAAPALLAQFPPVRQVTDLARLPWLALSIFYSNEVILNDARSGEHFQFPIVPRLSSDSLYAVRRAALDGLGAAMVSAWVVKEDLQAGRLQQLTPGWQAPPLPVYLLYPYASYYPARLRQFIALMREVMPRITGTQPPSRQPRPGS</sequence>
<dbReference type="InterPro" id="IPR005119">
    <property type="entry name" value="LysR_subst-bd"/>
</dbReference>
<dbReference type="GO" id="GO:0003700">
    <property type="term" value="F:DNA-binding transcription factor activity"/>
    <property type="evidence" value="ECO:0007669"/>
    <property type="project" value="InterPro"/>
</dbReference>
<evidence type="ECO:0000259" key="5">
    <source>
        <dbReference type="PROSITE" id="PS50931"/>
    </source>
</evidence>
<proteinExistence type="inferred from homology"/>
<dbReference type="SUPFAM" id="SSF46785">
    <property type="entry name" value="Winged helix' DNA-binding domain"/>
    <property type="match status" value="1"/>
</dbReference>
<dbReference type="PROSITE" id="PS50931">
    <property type="entry name" value="HTH_LYSR"/>
    <property type="match status" value="1"/>
</dbReference>
<evidence type="ECO:0000313" key="7">
    <source>
        <dbReference type="Proteomes" id="UP000238365"/>
    </source>
</evidence>
<dbReference type="Proteomes" id="UP000238365">
    <property type="component" value="Chromosome"/>
</dbReference>
<evidence type="ECO:0000256" key="2">
    <source>
        <dbReference type="ARBA" id="ARBA00023015"/>
    </source>
</evidence>
<dbReference type="PANTHER" id="PTHR30537">
    <property type="entry name" value="HTH-TYPE TRANSCRIPTIONAL REGULATOR"/>
    <property type="match status" value="1"/>
</dbReference>
<keyword evidence="2" id="KW-0805">Transcription regulation</keyword>
<dbReference type="SUPFAM" id="SSF53850">
    <property type="entry name" value="Periplasmic binding protein-like II"/>
    <property type="match status" value="1"/>
</dbReference>
<dbReference type="RefSeq" id="WP_104957660.1">
    <property type="nucleotide sequence ID" value="NZ_CP026377.1"/>
</dbReference>
<protein>
    <submittedName>
        <fullName evidence="6">LysR family transcriptional regulator</fullName>
    </submittedName>
</protein>
<dbReference type="PANTHER" id="PTHR30537:SF30">
    <property type="entry name" value="TRANSCRIPTIONAL REGULATOR-RELATED"/>
    <property type="match status" value="1"/>
</dbReference>
<dbReference type="CDD" id="cd08422">
    <property type="entry name" value="PBP2_CrgA_like"/>
    <property type="match status" value="1"/>
</dbReference>
<keyword evidence="3" id="KW-0238">DNA-binding</keyword>
<dbReference type="InterPro" id="IPR036390">
    <property type="entry name" value="WH_DNA-bd_sf"/>
</dbReference>
<gene>
    <name evidence="6" type="ORF">C2E15_12535</name>
</gene>
<organism evidence="6 7">
    <name type="scientific">Mixta gaviniae</name>
    <dbReference type="NCBI Taxonomy" id="665914"/>
    <lineage>
        <taxon>Bacteria</taxon>
        <taxon>Pseudomonadati</taxon>
        <taxon>Pseudomonadota</taxon>
        <taxon>Gammaproteobacteria</taxon>
        <taxon>Enterobacterales</taxon>
        <taxon>Erwiniaceae</taxon>
        <taxon>Mixta</taxon>
    </lineage>
</organism>
<name>A0A1X1DAB4_9GAMM</name>
<keyword evidence="7" id="KW-1185">Reference proteome</keyword>
<dbReference type="OrthoDB" id="8723543at2"/>
<comment type="similarity">
    <text evidence="1">Belongs to the LysR transcriptional regulatory family.</text>
</comment>
<dbReference type="PRINTS" id="PR00039">
    <property type="entry name" value="HTHLYSR"/>
</dbReference>
<dbReference type="Gene3D" id="3.40.190.290">
    <property type="match status" value="1"/>
</dbReference>
<dbReference type="KEGG" id="pgz:C2E15_12535"/>
<evidence type="ECO:0000256" key="4">
    <source>
        <dbReference type="ARBA" id="ARBA00023163"/>
    </source>
</evidence>
<evidence type="ECO:0000313" key="6">
    <source>
        <dbReference type="EMBL" id="AUX93821.1"/>
    </source>
</evidence>
<evidence type="ECO:0000256" key="3">
    <source>
        <dbReference type="ARBA" id="ARBA00023125"/>
    </source>
</evidence>
<dbReference type="InterPro" id="IPR036388">
    <property type="entry name" value="WH-like_DNA-bd_sf"/>
</dbReference>
<dbReference type="EMBL" id="CP026377">
    <property type="protein sequence ID" value="AUX93821.1"/>
    <property type="molecule type" value="Genomic_DNA"/>
</dbReference>
<dbReference type="Gene3D" id="1.10.10.10">
    <property type="entry name" value="Winged helix-like DNA-binding domain superfamily/Winged helix DNA-binding domain"/>
    <property type="match status" value="1"/>
</dbReference>
<dbReference type="Pfam" id="PF00126">
    <property type="entry name" value="HTH_1"/>
    <property type="match status" value="1"/>
</dbReference>
<dbReference type="Pfam" id="PF03466">
    <property type="entry name" value="LysR_substrate"/>
    <property type="match status" value="1"/>
</dbReference>
<keyword evidence="4" id="KW-0804">Transcription</keyword>